<evidence type="ECO:0000313" key="11">
    <source>
        <dbReference type="Proteomes" id="UP000700248"/>
    </source>
</evidence>
<evidence type="ECO:0000256" key="2">
    <source>
        <dbReference type="ARBA" id="ARBA00022598"/>
    </source>
</evidence>
<sequence length="352" mass="39302">MPNSDPYHLVSTELLQQLAHPPVLKAMQQLSPTGPAQQVAVACSGGVDSAMLALHATLWARLQGHTLHFFHVHHGLQQRAEGWVQQVHALAQRLGVACHTQRVQVDLTQGDGMESAARTARYHAFNQLAAFTGVSHIWLGHHLDDQAETVLLRLLRGAGLTGMAAMSAQTNRDGLVYLRPLLSVPRSALLAVAEQFAAQTGWQPVWDPTNLQDDYTRGALRERLVPHLNERWRGWQQVLARHAQQSQETAQVLDEVAAGDLAQLDLAADLSFCLARWRELTPARQALVLRYWLGQQGLKMPSQARLNDMLKQLRQLHQLGFDRHMRVKHGQVWVCCRKGRVFIDSQAGQHAS</sequence>
<name>A0A9D2VGK9_9BURK</name>
<dbReference type="Pfam" id="PF09179">
    <property type="entry name" value="TilS"/>
    <property type="match status" value="1"/>
</dbReference>
<reference evidence="10" key="2">
    <citation type="submission" date="2021-09" db="EMBL/GenBank/DDBJ databases">
        <authorList>
            <person name="Gilroy R."/>
        </authorList>
    </citation>
    <scope>NUCLEOTIDE SEQUENCE</scope>
    <source>
        <strain evidence="10">CHK175-13533</strain>
    </source>
</reference>
<dbReference type="EC" id="6.3.4.19" evidence="7"/>
<feature type="binding site" evidence="7">
    <location>
        <begin position="44"/>
        <end position="49"/>
    </location>
    <ligand>
        <name>ATP</name>
        <dbReference type="ChEBI" id="CHEBI:30616"/>
    </ligand>
</feature>
<dbReference type="HAMAP" id="MF_01161">
    <property type="entry name" value="tRNA_Ile_lys_synt"/>
    <property type="match status" value="1"/>
</dbReference>
<dbReference type="InterPro" id="IPR011063">
    <property type="entry name" value="TilS/TtcA_N"/>
</dbReference>
<dbReference type="PANTHER" id="PTHR43033:SF1">
    <property type="entry name" value="TRNA(ILE)-LYSIDINE SYNTHASE-RELATED"/>
    <property type="match status" value="1"/>
</dbReference>
<dbReference type="Gene3D" id="3.40.50.620">
    <property type="entry name" value="HUPs"/>
    <property type="match status" value="1"/>
</dbReference>
<dbReference type="GO" id="GO:0032267">
    <property type="term" value="F:tRNA(Ile)-lysidine synthase activity"/>
    <property type="evidence" value="ECO:0007669"/>
    <property type="project" value="UniProtKB-EC"/>
</dbReference>
<accession>A0A9D2VGK9</accession>
<dbReference type="SUPFAM" id="SSF52402">
    <property type="entry name" value="Adenine nucleotide alpha hydrolases-like"/>
    <property type="match status" value="1"/>
</dbReference>
<feature type="domain" description="tRNA(Ile)-lysidine/2-thiocytidine synthase N-terminal" evidence="8">
    <location>
        <begin position="38"/>
        <end position="222"/>
    </location>
</feature>
<evidence type="ECO:0000256" key="4">
    <source>
        <dbReference type="ARBA" id="ARBA00022741"/>
    </source>
</evidence>
<evidence type="ECO:0000256" key="5">
    <source>
        <dbReference type="ARBA" id="ARBA00022840"/>
    </source>
</evidence>
<comment type="subcellular location">
    <subcellularLocation>
        <location evidence="7">Cytoplasm</location>
    </subcellularLocation>
</comment>
<dbReference type="CDD" id="cd01992">
    <property type="entry name" value="TilS_N"/>
    <property type="match status" value="1"/>
</dbReference>
<keyword evidence="2 7" id="KW-0436">Ligase</keyword>
<evidence type="ECO:0000313" key="10">
    <source>
        <dbReference type="EMBL" id="HJH24433.1"/>
    </source>
</evidence>
<dbReference type="NCBIfam" id="TIGR02432">
    <property type="entry name" value="lysidine_TilS_N"/>
    <property type="match status" value="1"/>
</dbReference>
<dbReference type="InterPro" id="IPR012094">
    <property type="entry name" value="tRNA_Ile_lys_synt"/>
</dbReference>
<dbReference type="GO" id="GO:0005737">
    <property type="term" value="C:cytoplasm"/>
    <property type="evidence" value="ECO:0007669"/>
    <property type="project" value="UniProtKB-SubCell"/>
</dbReference>
<dbReference type="InterPro" id="IPR015262">
    <property type="entry name" value="tRNA_Ile_lys_synt_subst-bd"/>
</dbReference>
<comment type="function">
    <text evidence="7">Ligates lysine onto the cytidine present at position 34 of the AUA codon-specific tRNA(Ile) that contains the anticodon CAU, in an ATP-dependent manner. Cytidine is converted to lysidine, thus changing the amino acid specificity of the tRNA from methionine to isoleucine.</text>
</comment>
<keyword evidence="4 7" id="KW-0547">Nucleotide-binding</keyword>
<dbReference type="SUPFAM" id="SSF82829">
    <property type="entry name" value="MesJ substrate recognition domain-like"/>
    <property type="match status" value="1"/>
</dbReference>
<comment type="catalytic activity">
    <reaction evidence="6 7">
        <text>cytidine(34) in tRNA(Ile2) + L-lysine + ATP = lysidine(34) in tRNA(Ile2) + AMP + diphosphate + H(+)</text>
        <dbReference type="Rhea" id="RHEA:43744"/>
        <dbReference type="Rhea" id="RHEA-COMP:10625"/>
        <dbReference type="Rhea" id="RHEA-COMP:10670"/>
        <dbReference type="ChEBI" id="CHEBI:15378"/>
        <dbReference type="ChEBI" id="CHEBI:30616"/>
        <dbReference type="ChEBI" id="CHEBI:32551"/>
        <dbReference type="ChEBI" id="CHEBI:33019"/>
        <dbReference type="ChEBI" id="CHEBI:82748"/>
        <dbReference type="ChEBI" id="CHEBI:83665"/>
        <dbReference type="ChEBI" id="CHEBI:456215"/>
        <dbReference type="EC" id="6.3.4.19"/>
    </reaction>
</comment>
<keyword evidence="1 7" id="KW-0963">Cytoplasm</keyword>
<comment type="domain">
    <text evidence="7">The N-terminal region contains the highly conserved SGGXDS motif, predicted to be a P-loop motif involved in ATP binding.</text>
</comment>
<dbReference type="EMBL" id="DYTQ01000090">
    <property type="protein sequence ID" value="HJH24433.1"/>
    <property type="molecule type" value="Genomic_DNA"/>
</dbReference>
<feature type="domain" description="tRNA(Ile)-lysidine synthase substrate-binding" evidence="9">
    <location>
        <begin position="273"/>
        <end position="341"/>
    </location>
</feature>
<evidence type="ECO:0000256" key="1">
    <source>
        <dbReference type="ARBA" id="ARBA00022490"/>
    </source>
</evidence>
<comment type="similarity">
    <text evidence="7">Belongs to the tRNA(Ile)-lysidine synthase family.</text>
</comment>
<keyword evidence="5 7" id="KW-0067">ATP-binding</keyword>
<dbReference type="GO" id="GO:0005524">
    <property type="term" value="F:ATP binding"/>
    <property type="evidence" value="ECO:0007669"/>
    <property type="project" value="UniProtKB-UniRule"/>
</dbReference>
<evidence type="ECO:0000256" key="6">
    <source>
        <dbReference type="ARBA" id="ARBA00048539"/>
    </source>
</evidence>
<proteinExistence type="inferred from homology"/>
<evidence type="ECO:0000259" key="9">
    <source>
        <dbReference type="Pfam" id="PF09179"/>
    </source>
</evidence>
<dbReference type="Proteomes" id="UP000700248">
    <property type="component" value="Unassembled WGS sequence"/>
</dbReference>
<comment type="caution">
    <text evidence="10">The sequence shown here is derived from an EMBL/GenBank/DDBJ whole genome shotgun (WGS) entry which is preliminary data.</text>
</comment>
<evidence type="ECO:0000256" key="3">
    <source>
        <dbReference type="ARBA" id="ARBA00022694"/>
    </source>
</evidence>
<dbReference type="InterPro" id="IPR014729">
    <property type="entry name" value="Rossmann-like_a/b/a_fold"/>
</dbReference>
<dbReference type="RefSeq" id="WP_276831158.1">
    <property type="nucleotide sequence ID" value="NZ_DYTQ01000090.1"/>
</dbReference>
<dbReference type="Gene3D" id="1.20.59.20">
    <property type="match status" value="1"/>
</dbReference>
<evidence type="ECO:0000259" key="8">
    <source>
        <dbReference type="Pfam" id="PF01171"/>
    </source>
</evidence>
<organism evidence="10 11">
    <name type="scientific">Paenalcaligenes hominis</name>
    <dbReference type="NCBI Taxonomy" id="643674"/>
    <lineage>
        <taxon>Bacteria</taxon>
        <taxon>Pseudomonadati</taxon>
        <taxon>Pseudomonadota</taxon>
        <taxon>Betaproteobacteria</taxon>
        <taxon>Burkholderiales</taxon>
        <taxon>Alcaligenaceae</taxon>
        <taxon>Paenalcaligenes</taxon>
    </lineage>
</organism>
<dbReference type="PANTHER" id="PTHR43033">
    <property type="entry name" value="TRNA(ILE)-LYSIDINE SYNTHASE-RELATED"/>
    <property type="match status" value="1"/>
</dbReference>
<protein>
    <recommendedName>
        <fullName evidence="7">tRNA(Ile)-lysidine synthase</fullName>
        <ecNumber evidence="7">6.3.4.19</ecNumber>
    </recommendedName>
    <alternativeName>
        <fullName evidence="7">tRNA(Ile)-2-lysyl-cytidine synthase</fullName>
    </alternativeName>
    <alternativeName>
        <fullName evidence="7">tRNA(Ile)-lysidine synthetase</fullName>
    </alternativeName>
</protein>
<gene>
    <name evidence="7 10" type="primary">tilS</name>
    <name evidence="10" type="ORF">K8U84_07765</name>
</gene>
<keyword evidence="3 7" id="KW-0819">tRNA processing</keyword>
<evidence type="ECO:0000256" key="7">
    <source>
        <dbReference type="HAMAP-Rule" id="MF_01161"/>
    </source>
</evidence>
<reference evidence="10" key="1">
    <citation type="journal article" date="2021" name="PeerJ">
        <title>Extensive microbial diversity within the chicken gut microbiome revealed by metagenomics and culture.</title>
        <authorList>
            <person name="Gilroy R."/>
            <person name="Ravi A."/>
            <person name="Getino M."/>
            <person name="Pursley I."/>
            <person name="Horton D.L."/>
            <person name="Alikhan N.F."/>
            <person name="Baker D."/>
            <person name="Gharbi K."/>
            <person name="Hall N."/>
            <person name="Watson M."/>
            <person name="Adriaenssens E.M."/>
            <person name="Foster-Nyarko E."/>
            <person name="Jarju S."/>
            <person name="Secka A."/>
            <person name="Antonio M."/>
            <person name="Oren A."/>
            <person name="Chaudhuri R.R."/>
            <person name="La Ragione R."/>
            <person name="Hildebrand F."/>
            <person name="Pallen M.J."/>
        </authorList>
    </citation>
    <scope>NUCLEOTIDE SEQUENCE</scope>
    <source>
        <strain evidence="10">CHK175-13533</strain>
    </source>
</reference>
<dbReference type="AlphaFoldDB" id="A0A9D2VGK9"/>
<dbReference type="GO" id="GO:0006400">
    <property type="term" value="P:tRNA modification"/>
    <property type="evidence" value="ECO:0007669"/>
    <property type="project" value="UniProtKB-UniRule"/>
</dbReference>
<dbReference type="Pfam" id="PF01171">
    <property type="entry name" value="ATP_bind_3"/>
    <property type="match status" value="1"/>
</dbReference>
<dbReference type="InterPro" id="IPR012795">
    <property type="entry name" value="tRNA_Ile_lys_synt_N"/>
</dbReference>